<keyword evidence="1" id="KW-0808">Transferase</keyword>
<keyword evidence="2" id="KW-1185">Reference proteome</keyword>
<name>A0AA41R3A8_9BACT</name>
<proteinExistence type="predicted"/>
<evidence type="ECO:0000313" key="2">
    <source>
        <dbReference type="Proteomes" id="UP001165427"/>
    </source>
</evidence>
<dbReference type="GO" id="GO:0032259">
    <property type="term" value="P:methylation"/>
    <property type="evidence" value="ECO:0007669"/>
    <property type="project" value="UniProtKB-KW"/>
</dbReference>
<gene>
    <name evidence="1" type="ORF">MRX98_11740</name>
</gene>
<dbReference type="Pfam" id="PF13489">
    <property type="entry name" value="Methyltransf_23"/>
    <property type="match status" value="1"/>
</dbReference>
<dbReference type="EMBL" id="JALJRB010000012">
    <property type="protein sequence ID" value="MCJ8501247.1"/>
    <property type="molecule type" value="Genomic_DNA"/>
</dbReference>
<protein>
    <submittedName>
        <fullName evidence="1">Class I SAM-dependent methyltransferase</fullName>
    </submittedName>
</protein>
<dbReference type="RefSeq" id="WP_246908101.1">
    <property type="nucleotide sequence ID" value="NZ_JALJRB010000012.1"/>
</dbReference>
<dbReference type="SUPFAM" id="SSF53335">
    <property type="entry name" value="S-adenosyl-L-methionine-dependent methyltransferases"/>
    <property type="match status" value="1"/>
</dbReference>
<dbReference type="Proteomes" id="UP001165427">
    <property type="component" value="Unassembled WGS sequence"/>
</dbReference>
<accession>A0AA41R3A8</accession>
<evidence type="ECO:0000313" key="1">
    <source>
        <dbReference type="EMBL" id="MCJ8501247.1"/>
    </source>
</evidence>
<organism evidence="1 2">
    <name type="scientific">Desulfatitalea alkaliphila</name>
    <dbReference type="NCBI Taxonomy" id="2929485"/>
    <lineage>
        <taxon>Bacteria</taxon>
        <taxon>Pseudomonadati</taxon>
        <taxon>Thermodesulfobacteriota</taxon>
        <taxon>Desulfobacteria</taxon>
        <taxon>Desulfobacterales</taxon>
        <taxon>Desulfosarcinaceae</taxon>
        <taxon>Desulfatitalea</taxon>
    </lineage>
</organism>
<reference evidence="1" key="1">
    <citation type="submission" date="2022-04" db="EMBL/GenBank/DDBJ databases">
        <title>Desulfatitalea alkaliphila sp. nov., a novel anaerobic sulfate-reducing bacterium isolated from terrestrial mud volcano, Taman Peninsula, Russia.</title>
        <authorList>
            <person name="Khomyakova M.A."/>
            <person name="Merkel A.Y."/>
            <person name="Slobodkin A.I."/>
        </authorList>
    </citation>
    <scope>NUCLEOTIDE SEQUENCE</scope>
    <source>
        <strain evidence="1">M08but</strain>
    </source>
</reference>
<keyword evidence="1" id="KW-0489">Methyltransferase</keyword>
<dbReference type="AlphaFoldDB" id="A0AA41R3A8"/>
<dbReference type="PANTHER" id="PTHR43861">
    <property type="entry name" value="TRANS-ACONITATE 2-METHYLTRANSFERASE-RELATED"/>
    <property type="match status" value="1"/>
</dbReference>
<dbReference type="CDD" id="cd02440">
    <property type="entry name" value="AdoMet_MTases"/>
    <property type="match status" value="1"/>
</dbReference>
<dbReference type="GO" id="GO:0008168">
    <property type="term" value="F:methyltransferase activity"/>
    <property type="evidence" value="ECO:0007669"/>
    <property type="project" value="UniProtKB-KW"/>
</dbReference>
<dbReference type="Gene3D" id="3.40.50.150">
    <property type="entry name" value="Vaccinia Virus protein VP39"/>
    <property type="match status" value="1"/>
</dbReference>
<dbReference type="InterPro" id="IPR029063">
    <property type="entry name" value="SAM-dependent_MTases_sf"/>
</dbReference>
<sequence>MADQGTEGLLSPFLRRHRIMAVRPFLMGRILDVGCGSGALAGLINPESYVGVEIDEASLKTAENAFPRHSFQKELHSVKEKFDTVVSLAVIEHVQNPANFLRTLTQCLKDEPNGRIVITTPHPSIDWVHCIGASIGLFSKHANDEHEKLLDREELSTLSKSVGLMMVKYSRFLFGGNQLAVFARNP</sequence>
<comment type="caution">
    <text evidence="1">The sequence shown here is derived from an EMBL/GenBank/DDBJ whole genome shotgun (WGS) entry which is preliminary data.</text>
</comment>
<dbReference type="PANTHER" id="PTHR43861:SF6">
    <property type="entry name" value="METHYLTRANSFERASE TYPE 11"/>
    <property type="match status" value="1"/>
</dbReference>